<dbReference type="PANTHER" id="PTHR16266:SF17">
    <property type="entry name" value="BRWD3"/>
    <property type="match status" value="1"/>
</dbReference>
<dbReference type="GO" id="GO:0008360">
    <property type="term" value="P:regulation of cell shape"/>
    <property type="evidence" value="ECO:0007669"/>
    <property type="project" value="TreeGrafter"/>
</dbReference>
<evidence type="ECO:0000256" key="3">
    <source>
        <dbReference type="SAM" id="MobiDB-lite"/>
    </source>
</evidence>
<dbReference type="GO" id="GO:0005634">
    <property type="term" value="C:nucleus"/>
    <property type="evidence" value="ECO:0007669"/>
    <property type="project" value="TreeGrafter"/>
</dbReference>
<evidence type="ECO:0000256" key="2">
    <source>
        <dbReference type="PROSITE-ProRule" id="PRU00035"/>
    </source>
</evidence>
<dbReference type="Pfam" id="PF00439">
    <property type="entry name" value="Bromodomain"/>
    <property type="match status" value="2"/>
</dbReference>
<dbReference type="InterPro" id="IPR052060">
    <property type="entry name" value="Bromo_WD_repeat"/>
</dbReference>
<feature type="compositionally biased region" description="Acidic residues" evidence="3">
    <location>
        <begin position="102"/>
        <end position="114"/>
    </location>
</feature>
<dbReference type="GO" id="GO:0006357">
    <property type="term" value="P:regulation of transcription by RNA polymerase II"/>
    <property type="evidence" value="ECO:0007669"/>
    <property type="project" value="TreeGrafter"/>
</dbReference>
<dbReference type="PROSITE" id="PS50014">
    <property type="entry name" value="BROMODOMAIN_2"/>
    <property type="match status" value="2"/>
</dbReference>
<feature type="domain" description="Bromo" evidence="4">
    <location>
        <begin position="126"/>
        <end position="177"/>
    </location>
</feature>
<evidence type="ECO:0000256" key="1">
    <source>
        <dbReference type="ARBA" id="ARBA00023117"/>
    </source>
</evidence>
<feature type="domain" description="Bromo" evidence="4">
    <location>
        <begin position="1"/>
        <end position="68"/>
    </location>
</feature>
<reference evidence="5" key="2">
    <citation type="submission" date="2025-09" db="UniProtKB">
        <authorList>
            <consortium name="Ensembl"/>
        </authorList>
    </citation>
    <scope>IDENTIFICATION</scope>
</reference>
<dbReference type="Ensembl" id="ENSPMAT00000006284.1">
    <property type="protein sequence ID" value="ENSPMAP00000006255.1"/>
    <property type="gene ID" value="ENSPMAG00000005678.1"/>
</dbReference>
<dbReference type="PANTHER" id="PTHR16266">
    <property type="entry name" value="WD REPEAT DOMAIN 9"/>
    <property type="match status" value="1"/>
</dbReference>
<feature type="region of interest" description="Disordered" evidence="3">
    <location>
        <begin position="95"/>
        <end position="125"/>
    </location>
</feature>
<dbReference type="GeneTree" id="ENSGT00950000183107"/>
<keyword evidence="1 2" id="KW-0103">Bromodomain</keyword>
<reference evidence="5" key="1">
    <citation type="submission" date="2025-08" db="UniProtKB">
        <authorList>
            <consortium name="Ensembl"/>
        </authorList>
    </citation>
    <scope>IDENTIFICATION</scope>
</reference>
<dbReference type="InterPro" id="IPR036427">
    <property type="entry name" value="Bromodomain-like_sf"/>
</dbReference>
<protein>
    <recommendedName>
        <fullName evidence="4">Bromo domain-containing protein</fullName>
    </recommendedName>
</protein>
<evidence type="ECO:0000259" key="4">
    <source>
        <dbReference type="PROSITE" id="PS50014"/>
    </source>
</evidence>
<accession>S4RM19</accession>
<proteinExistence type="predicted"/>
<dbReference type="Gene3D" id="1.20.920.10">
    <property type="entry name" value="Bromodomain-like"/>
    <property type="match status" value="2"/>
</dbReference>
<dbReference type="AlphaFoldDB" id="S4RM19"/>
<name>S4RM19_PETMA</name>
<evidence type="ECO:0000313" key="5">
    <source>
        <dbReference type="Ensembl" id="ENSPMAP00000006255.1"/>
    </source>
</evidence>
<dbReference type="InterPro" id="IPR001487">
    <property type="entry name" value="Bromodomain"/>
</dbReference>
<organism evidence="5">
    <name type="scientific">Petromyzon marinus</name>
    <name type="common">Sea lamprey</name>
    <dbReference type="NCBI Taxonomy" id="7757"/>
    <lineage>
        <taxon>Eukaryota</taxon>
        <taxon>Metazoa</taxon>
        <taxon>Chordata</taxon>
        <taxon>Craniata</taxon>
        <taxon>Vertebrata</taxon>
        <taxon>Cyclostomata</taxon>
        <taxon>Hyperoartia</taxon>
        <taxon>Petromyzontiformes</taxon>
        <taxon>Petromyzontidae</taxon>
        <taxon>Petromyzon</taxon>
    </lineage>
</organism>
<dbReference type="FunFam" id="1.20.920.10:FF:000066">
    <property type="entry name" value="Transcription initiation factor TFIID subunit 1"/>
    <property type="match status" value="1"/>
</dbReference>
<dbReference type="SMART" id="SM00297">
    <property type="entry name" value="BROMO"/>
    <property type="match status" value="2"/>
</dbReference>
<dbReference type="PRINTS" id="PR00503">
    <property type="entry name" value="BROMODOMAIN"/>
</dbReference>
<dbReference type="GO" id="GO:0007010">
    <property type="term" value="P:cytoskeleton organization"/>
    <property type="evidence" value="ECO:0007669"/>
    <property type="project" value="TreeGrafter"/>
</dbReference>
<dbReference type="SUPFAM" id="SSF47370">
    <property type="entry name" value="Bromodomain"/>
    <property type="match status" value="2"/>
</dbReference>
<sequence length="212" mass="24742">DVTAQFATPVDLQAYPLYCTVVAYLTDLSTIRKRLDNGFYRRLSSLMWEVRYIEHNARAFNEPGSPIVKSAKHVSDLLLHFIKDSSCTDILTLHNARKKDEPEEESEEEHEEDREAPSTSTGRLRDYRTIIPTPMDLGTVRERLREDTYHDPVDFCKDVRLIFSNAKAYTPNKKSRIYGMTLRLSALFEEHIRGIVSEYKSALRYHERRERA</sequence>